<dbReference type="EMBL" id="CP041186">
    <property type="protein sequence ID" value="QDG49756.1"/>
    <property type="molecule type" value="Genomic_DNA"/>
</dbReference>
<proteinExistence type="predicted"/>
<dbReference type="AlphaFoldDB" id="A0A4Y6PN74"/>
<evidence type="ECO:0000313" key="4">
    <source>
        <dbReference type="Proteomes" id="UP000315995"/>
    </source>
</evidence>
<sequence>MFSKQFLLLLVTVSLVWTGCASSSSADKESDAASESVSGQPPSAEEDTPKPLPKGPEVQLGSAQTDGEQKAEEAVGGDDGEDAAEAGAVVSRAELDRFIDKGPPFALTMVKVSPSRADGKFQGFEITAMKRSAAEAVAPQLVPGDIVTHINGVRMEKPDDYLNAWKLLGEVSKVRIDFIRDGEAKHAIWRVQ</sequence>
<accession>A0A5B8Y0N2</accession>
<organism evidence="3 4">
    <name type="scientific">Persicimonas caeni</name>
    <dbReference type="NCBI Taxonomy" id="2292766"/>
    <lineage>
        <taxon>Bacteria</taxon>
        <taxon>Deltaproteobacteria</taxon>
        <taxon>Bradymonadales</taxon>
        <taxon>Bradymonadaceae</taxon>
        <taxon>Persicimonas</taxon>
    </lineage>
</organism>
<feature type="region of interest" description="Disordered" evidence="1">
    <location>
        <begin position="23"/>
        <end position="84"/>
    </location>
</feature>
<reference evidence="3 4" key="1">
    <citation type="submission" date="2019-06" db="EMBL/GenBank/DDBJ databases">
        <title>Persicimonas caeni gen. nov., sp. nov., a predatory bacterium isolated from solar saltern.</title>
        <authorList>
            <person name="Wang S."/>
        </authorList>
    </citation>
    <scope>NUCLEOTIDE SEQUENCE [LARGE SCALE GENOMIC DNA]</scope>
    <source>
        <strain evidence="3 4">YN101</strain>
    </source>
</reference>
<dbReference type="SUPFAM" id="SSF50156">
    <property type="entry name" value="PDZ domain-like"/>
    <property type="match status" value="1"/>
</dbReference>
<feature type="compositionally biased region" description="Acidic residues" evidence="1">
    <location>
        <begin position="75"/>
        <end position="84"/>
    </location>
</feature>
<protein>
    <recommendedName>
        <fullName evidence="5">PDZ domain-containing protein</fullName>
    </recommendedName>
</protein>
<evidence type="ECO:0000256" key="1">
    <source>
        <dbReference type="SAM" id="MobiDB-lite"/>
    </source>
</evidence>
<dbReference type="Gene3D" id="2.30.42.10">
    <property type="match status" value="1"/>
</dbReference>
<evidence type="ECO:0008006" key="5">
    <source>
        <dbReference type="Google" id="ProtNLM"/>
    </source>
</evidence>
<dbReference type="Proteomes" id="UP000315995">
    <property type="component" value="Chromosome"/>
</dbReference>
<name>A0A4Y6PN74_PERCE</name>
<gene>
    <name evidence="3" type="ORF">FIV42_03090</name>
</gene>
<dbReference type="PROSITE" id="PS51257">
    <property type="entry name" value="PROKAR_LIPOPROTEIN"/>
    <property type="match status" value="1"/>
</dbReference>
<dbReference type="InterPro" id="IPR036034">
    <property type="entry name" value="PDZ_sf"/>
</dbReference>
<accession>A0A4Y6PN74</accession>
<evidence type="ECO:0000256" key="2">
    <source>
        <dbReference type="SAM" id="SignalP"/>
    </source>
</evidence>
<evidence type="ECO:0000313" key="3">
    <source>
        <dbReference type="EMBL" id="QDG49756.1"/>
    </source>
</evidence>
<feature type="signal peptide" evidence="2">
    <location>
        <begin position="1"/>
        <end position="26"/>
    </location>
</feature>
<dbReference type="RefSeq" id="WP_141196253.1">
    <property type="nucleotide sequence ID" value="NZ_CP041186.1"/>
</dbReference>
<feature type="chain" id="PRO_5030106110" description="PDZ domain-containing protein" evidence="2">
    <location>
        <begin position="27"/>
        <end position="192"/>
    </location>
</feature>
<keyword evidence="4" id="KW-1185">Reference proteome</keyword>
<dbReference type="OrthoDB" id="5506198at2"/>
<keyword evidence="2" id="KW-0732">Signal</keyword>